<dbReference type="Proteomes" id="UP001343257">
    <property type="component" value="Unassembled WGS sequence"/>
</dbReference>
<dbReference type="InterPro" id="IPR003661">
    <property type="entry name" value="HisK_dim/P_dom"/>
</dbReference>
<dbReference type="PANTHER" id="PTHR43547:SF2">
    <property type="entry name" value="HYBRID SIGNAL TRANSDUCTION HISTIDINE KINASE C"/>
    <property type="match status" value="1"/>
</dbReference>
<accession>A0ABU6PM02</accession>
<evidence type="ECO:0000256" key="3">
    <source>
        <dbReference type="ARBA" id="ARBA00022553"/>
    </source>
</evidence>
<evidence type="ECO:0000313" key="10">
    <source>
        <dbReference type="EMBL" id="MED5015901.1"/>
    </source>
</evidence>
<reference evidence="10 11" key="1">
    <citation type="submission" date="2023-03" db="EMBL/GenBank/DDBJ databases">
        <title>Bacillus Genome Sequencing.</title>
        <authorList>
            <person name="Dunlap C."/>
        </authorList>
    </citation>
    <scope>NUCLEOTIDE SEQUENCE [LARGE SCALE GENOMIC DNA]</scope>
    <source>
        <strain evidence="10 11">NRS-52</strain>
    </source>
</reference>
<keyword evidence="4 10" id="KW-0808">Transferase</keyword>
<dbReference type="EC" id="2.7.13.3" evidence="2"/>
<dbReference type="Pfam" id="PF02518">
    <property type="entry name" value="HATPase_c"/>
    <property type="match status" value="1"/>
</dbReference>
<dbReference type="Gene3D" id="3.30.565.10">
    <property type="entry name" value="Histidine kinase-like ATPase, C-terminal domain"/>
    <property type="match status" value="1"/>
</dbReference>
<dbReference type="GO" id="GO:0004673">
    <property type="term" value="F:protein histidine kinase activity"/>
    <property type="evidence" value="ECO:0007669"/>
    <property type="project" value="UniProtKB-EC"/>
</dbReference>
<dbReference type="SUPFAM" id="SSF47384">
    <property type="entry name" value="Homodimeric domain of signal transducing histidine kinase"/>
    <property type="match status" value="1"/>
</dbReference>
<feature type="domain" description="Histidine kinase" evidence="9">
    <location>
        <begin position="93"/>
        <end position="311"/>
    </location>
</feature>
<keyword evidence="6 10" id="KW-0418">Kinase</keyword>
<keyword evidence="8" id="KW-0902">Two-component regulatory system</keyword>
<keyword evidence="5" id="KW-0547">Nucleotide-binding</keyword>
<evidence type="ECO:0000256" key="2">
    <source>
        <dbReference type="ARBA" id="ARBA00012438"/>
    </source>
</evidence>
<evidence type="ECO:0000256" key="4">
    <source>
        <dbReference type="ARBA" id="ARBA00022679"/>
    </source>
</evidence>
<evidence type="ECO:0000256" key="5">
    <source>
        <dbReference type="ARBA" id="ARBA00022741"/>
    </source>
</evidence>
<dbReference type="SMART" id="SM00387">
    <property type="entry name" value="HATPase_c"/>
    <property type="match status" value="1"/>
</dbReference>
<dbReference type="InterPro" id="IPR036097">
    <property type="entry name" value="HisK_dim/P_sf"/>
</dbReference>
<gene>
    <name evidence="10" type="ORF">P9847_01135</name>
</gene>
<name>A0ABU6PM02_9BACL</name>
<dbReference type="SUPFAM" id="SSF55874">
    <property type="entry name" value="ATPase domain of HSP90 chaperone/DNA topoisomerase II/histidine kinase"/>
    <property type="match status" value="1"/>
</dbReference>
<proteinExistence type="predicted"/>
<evidence type="ECO:0000259" key="9">
    <source>
        <dbReference type="PROSITE" id="PS50109"/>
    </source>
</evidence>
<dbReference type="Gene3D" id="1.10.287.130">
    <property type="match status" value="1"/>
</dbReference>
<evidence type="ECO:0000256" key="6">
    <source>
        <dbReference type="ARBA" id="ARBA00022777"/>
    </source>
</evidence>
<dbReference type="RefSeq" id="WP_328274695.1">
    <property type="nucleotide sequence ID" value="NZ_JARTLD010000003.1"/>
</dbReference>
<organism evidence="10 11">
    <name type="scientific">Paenibacillus chibensis</name>
    <dbReference type="NCBI Taxonomy" id="59846"/>
    <lineage>
        <taxon>Bacteria</taxon>
        <taxon>Bacillati</taxon>
        <taxon>Bacillota</taxon>
        <taxon>Bacilli</taxon>
        <taxon>Bacillales</taxon>
        <taxon>Paenibacillaceae</taxon>
        <taxon>Paenibacillus</taxon>
    </lineage>
</organism>
<comment type="catalytic activity">
    <reaction evidence="1">
        <text>ATP + protein L-histidine = ADP + protein N-phospho-L-histidine.</text>
        <dbReference type="EC" id="2.7.13.3"/>
    </reaction>
</comment>
<keyword evidence="11" id="KW-1185">Reference proteome</keyword>
<dbReference type="PANTHER" id="PTHR43547">
    <property type="entry name" value="TWO-COMPONENT HISTIDINE KINASE"/>
    <property type="match status" value="1"/>
</dbReference>
<dbReference type="PRINTS" id="PR00344">
    <property type="entry name" value="BCTRLSENSOR"/>
</dbReference>
<dbReference type="Pfam" id="PF00512">
    <property type="entry name" value="HisKA"/>
    <property type="match status" value="1"/>
</dbReference>
<evidence type="ECO:0000256" key="7">
    <source>
        <dbReference type="ARBA" id="ARBA00022840"/>
    </source>
</evidence>
<evidence type="ECO:0000256" key="1">
    <source>
        <dbReference type="ARBA" id="ARBA00000085"/>
    </source>
</evidence>
<keyword evidence="3" id="KW-0597">Phosphoprotein</keyword>
<protein>
    <recommendedName>
        <fullName evidence="2">histidine kinase</fullName>
        <ecNumber evidence="2">2.7.13.3</ecNumber>
    </recommendedName>
</protein>
<dbReference type="EMBL" id="JARTLD010000003">
    <property type="protein sequence ID" value="MED5015901.1"/>
    <property type="molecule type" value="Genomic_DNA"/>
</dbReference>
<dbReference type="PROSITE" id="PS50109">
    <property type="entry name" value="HIS_KIN"/>
    <property type="match status" value="1"/>
</dbReference>
<evidence type="ECO:0000256" key="8">
    <source>
        <dbReference type="ARBA" id="ARBA00023012"/>
    </source>
</evidence>
<sequence>MIVVLLVVLIVLLALLNVMQWTTRRKKTEQLSYIINKLQAIMDSSSQEQLLLLTEDPEYRRLLIAINRLLEQKRQSGTDFTRTELAMRRMLANISHDLKTPLTVVLGTIETMTRRPDLTPQETAKLLAKLHAKAVEIVELINRFFDLAKLESGDKELPLTRIHINEIARNSMLMFYDLIESEGLQAEIDIPDEPLYGWGNDEALSRALNNVLSNAIRYGAQGKVVGMRVRGEEEQVSIEIWDRGKGIHEREQALIFERMYTLEDSRNKSFQGSGLGLTITKRLVELMGGDIRVESKPNERTMFMISLKRLPHI</sequence>
<dbReference type="SMART" id="SM00388">
    <property type="entry name" value="HisKA"/>
    <property type="match status" value="1"/>
</dbReference>
<keyword evidence="7" id="KW-0067">ATP-binding</keyword>
<dbReference type="InterPro" id="IPR003594">
    <property type="entry name" value="HATPase_dom"/>
</dbReference>
<evidence type="ECO:0000313" key="11">
    <source>
        <dbReference type="Proteomes" id="UP001343257"/>
    </source>
</evidence>
<comment type="caution">
    <text evidence="10">The sequence shown here is derived from an EMBL/GenBank/DDBJ whole genome shotgun (WGS) entry which is preliminary data.</text>
</comment>
<dbReference type="InterPro" id="IPR036890">
    <property type="entry name" value="HATPase_C_sf"/>
</dbReference>
<dbReference type="CDD" id="cd00082">
    <property type="entry name" value="HisKA"/>
    <property type="match status" value="1"/>
</dbReference>
<dbReference type="InterPro" id="IPR005467">
    <property type="entry name" value="His_kinase_dom"/>
</dbReference>
<dbReference type="InterPro" id="IPR004358">
    <property type="entry name" value="Sig_transdc_His_kin-like_C"/>
</dbReference>